<comment type="caution">
    <text evidence="3">The sequence shown here is derived from an EMBL/GenBank/DDBJ whole genome shotgun (WGS) entry which is preliminary data.</text>
</comment>
<evidence type="ECO:0000313" key="4">
    <source>
        <dbReference type="Proteomes" id="UP000620124"/>
    </source>
</evidence>
<keyword evidence="2" id="KW-0812">Transmembrane</keyword>
<keyword evidence="4" id="KW-1185">Reference proteome</keyword>
<dbReference type="Proteomes" id="UP000620124">
    <property type="component" value="Unassembled WGS sequence"/>
</dbReference>
<evidence type="ECO:0000313" key="3">
    <source>
        <dbReference type="EMBL" id="KAF7357971.1"/>
    </source>
</evidence>
<feature type="transmembrane region" description="Helical" evidence="2">
    <location>
        <begin position="276"/>
        <end position="300"/>
    </location>
</feature>
<proteinExistence type="predicted"/>
<evidence type="ECO:0000256" key="2">
    <source>
        <dbReference type="SAM" id="Phobius"/>
    </source>
</evidence>
<keyword evidence="2" id="KW-0472">Membrane</keyword>
<feature type="region of interest" description="Disordered" evidence="1">
    <location>
        <begin position="243"/>
        <end position="265"/>
    </location>
</feature>
<evidence type="ECO:0000256" key="1">
    <source>
        <dbReference type="SAM" id="MobiDB-lite"/>
    </source>
</evidence>
<keyword evidence="2" id="KW-1133">Transmembrane helix</keyword>
<dbReference type="InterPro" id="IPR036537">
    <property type="entry name" value="Adaptor_Cbl_N_dom_sf"/>
</dbReference>
<dbReference type="CDD" id="cd21037">
    <property type="entry name" value="MLKL_NTD"/>
    <property type="match status" value="1"/>
</dbReference>
<dbReference type="InterPro" id="IPR059179">
    <property type="entry name" value="MLKL-like_MCAfunc"/>
</dbReference>
<organism evidence="3 4">
    <name type="scientific">Mycena venus</name>
    <dbReference type="NCBI Taxonomy" id="2733690"/>
    <lineage>
        <taxon>Eukaryota</taxon>
        <taxon>Fungi</taxon>
        <taxon>Dikarya</taxon>
        <taxon>Basidiomycota</taxon>
        <taxon>Agaricomycotina</taxon>
        <taxon>Agaricomycetes</taxon>
        <taxon>Agaricomycetidae</taxon>
        <taxon>Agaricales</taxon>
        <taxon>Marasmiineae</taxon>
        <taxon>Mycenaceae</taxon>
        <taxon>Mycena</taxon>
    </lineage>
</organism>
<dbReference type="GO" id="GO:0007166">
    <property type="term" value="P:cell surface receptor signaling pathway"/>
    <property type="evidence" value="ECO:0007669"/>
    <property type="project" value="InterPro"/>
</dbReference>
<sequence length="313" mass="35251">MCRAMDPISATTTLITLATFLKDLLDLGQNIRRSVEKVKANRRLVLALADDIFCTLVELRELTVGRETDFMAPHLVRALEDLKSCMLHALSHVEDLAPVARRHGLRGLGSHLKIWLRRHDTELAIQNLKDHVNKCFIQFTVSLLLDDRQTYFLNVDHKAFSVARTEYTTLRVENAILLHHVENSVKLQRLEDMIAESLLDSQIRNNSLQPRADTISSAAETYLLSSLCDASAQMPTLIPGVNHNKSAASSEPAETRRNTGHLQNSTLKGGSKIVEILTVSGLTSVVWWILLGIYGIIFTFNPRKFERYNKINS</sequence>
<dbReference type="AlphaFoldDB" id="A0A8H7D3U3"/>
<gene>
    <name evidence="3" type="ORF">MVEN_00843900</name>
</gene>
<dbReference type="EMBL" id="JACAZI010000006">
    <property type="protein sequence ID" value="KAF7357971.1"/>
    <property type="molecule type" value="Genomic_DNA"/>
</dbReference>
<dbReference type="Gene3D" id="1.20.930.20">
    <property type="entry name" value="Adaptor protein Cbl, N-terminal domain"/>
    <property type="match status" value="1"/>
</dbReference>
<accession>A0A8H7D3U3</accession>
<dbReference type="OrthoDB" id="2978551at2759"/>
<reference evidence="3" key="1">
    <citation type="submission" date="2020-05" db="EMBL/GenBank/DDBJ databases">
        <title>Mycena genomes resolve the evolution of fungal bioluminescence.</title>
        <authorList>
            <person name="Tsai I.J."/>
        </authorList>
    </citation>
    <scope>NUCLEOTIDE SEQUENCE</scope>
    <source>
        <strain evidence="3">CCC161011</strain>
    </source>
</reference>
<name>A0A8H7D3U3_9AGAR</name>
<protein>
    <submittedName>
        <fullName evidence="3">Tetratricopeptide repeat family</fullName>
    </submittedName>
</protein>